<protein>
    <submittedName>
        <fullName evidence="1">Uncharacterized protein</fullName>
    </submittedName>
</protein>
<evidence type="ECO:0000313" key="2">
    <source>
        <dbReference type="Proteomes" id="UP001152561"/>
    </source>
</evidence>
<proteinExistence type="predicted"/>
<dbReference type="Proteomes" id="UP001152561">
    <property type="component" value="Unassembled WGS sequence"/>
</dbReference>
<accession>A0A9Q1LJ70</accession>
<sequence>MDRIGATIAYDYFKEKRITGDNNKATNGGALKIGEFDRVRRLFEYIEDRDLWRWRLPDSKAFSSGLLLALDLKSVVEQGKISLSHKQKKIDEVLEQSFEIALGAGAFGCCLDAPKGL</sequence>
<dbReference type="PANTHER" id="PTHR46922">
    <property type="entry name" value="DHHA1 DOMAIN PROTEIN"/>
    <property type="match status" value="1"/>
</dbReference>
<dbReference type="EMBL" id="JAJAGQ010000018">
    <property type="protein sequence ID" value="KAJ8537096.1"/>
    <property type="molecule type" value="Genomic_DNA"/>
</dbReference>
<dbReference type="AlphaFoldDB" id="A0A9Q1LJ70"/>
<keyword evidence="2" id="KW-1185">Reference proteome</keyword>
<gene>
    <name evidence="1" type="ORF">K7X08_035497</name>
</gene>
<organism evidence="1 2">
    <name type="scientific">Anisodus acutangulus</name>
    <dbReference type="NCBI Taxonomy" id="402998"/>
    <lineage>
        <taxon>Eukaryota</taxon>
        <taxon>Viridiplantae</taxon>
        <taxon>Streptophyta</taxon>
        <taxon>Embryophyta</taxon>
        <taxon>Tracheophyta</taxon>
        <taxon>Spermatophyta</taxon>
        <taxon>Magnoliopsida</taxon>
        <taxon>eudicotyledons</taxon>
        <taxon>Gunneridae</taxon>
        <taxon>Pentapetalae</taxon>
        <taxon>asterids</taxon>
        <taxon>lamiids</taxon>
        <taxon>Solanales</taxon>
        <taxon>Solanaceae</taxon>
        <taxon>Solanoideae</taxon>
        <taxon>Hyoscyameae</taxon>
        <taxon>Anisodus</taxon>
    </lineage>
</organism>
<comment type="caution">
    <text evidence="1">The sequence shown here is derived from an EMBL/GenBank/DDBJ whole genome shotgun (WGS) entry which is preliminary data.</text>
</comment>
<evidence type="ECO:0000313" key="1">
    <source>
        <dbReference type="EMBL" id="KAJ8537096.1"/>
    </source>
</evidence>
<dbReference type="OrthoDB" id="443832at2759"/>
<dbReference type="PANTHER" id="PTHR46922:SF4">
    <property type="entry name" value="DHHA1 DOMAIN PROTEIN"/>
    <property type="match status" value="1"/>
</dbReference>
<name>A0A9Q1LJ70_9SOLA</name>
<reference evidence="2" key="1">
    <citation type="journal article" date="2023" name="Proc. Natl. Acad. Sci. U.S.A.">
        <title>Genomic and structural basis for evolution of tropane alkaloid biosynthesis.</title>
        <authorList>
            <person name="Wanga Y.-J."/>
            <person name="Taina T."/>
            <person name="Yua J.-Y."/>
            <person name="Lia J."/>
            <person name="Xua B."/>
            <person name="Chenc J."/>
            <person name="D'Auriad J.C."/>
            <person name="Huanga J.-P."/>
            <person name="Huanga S.-X."/>
        </authorList>
    </citation>
    <scope>NUCLEOTIDE SEQUENCE [LARGE SCALE GENOMIC DNA]</scope>
    <source>
        <strain evidence="2">cv. KIB-2019</strain>
    </source>
</reference>